<proteinExistence type="predicted"/>
<reference evidence="2 3" key="1">
    <citation type="journal article" date="2016" name="Nat. Commun.">
        <title>Thousands of microbial genomes shed light on interconnected biogeochemical processes in an aquifer system.</title>
        <authorList>
            <person name="Anantharaman K."/>
            <person name="Brown C.T."/>
            <person name="Hug L.A."/>
            <person name="Sharon I."/>
            <person name="Castelle C.J."/>
            <person name="Probst A.J."/>
            <person name="Thomas B.C."/>
            <person name="Singh A."/>
            <person name="Wilkins M.J."/>
            <person name="Karaoz U."/>
            <person name="Brodie E.L."/>
            <person name="Williams K.H."/>
            <person name="Hubbard S.S."/>
            <person name="Banfield J.F."/>
        </authorList>
    </citation>
    <scope>NUCLEOTIDE SEQUENCE [LARGE SCALE GENOMIC DNA]</scope>
</reference>
<evidence type="ECO:0000313" key="3">
    <source>
        <dbReference type="Proteomes" id="UP000177785"/>
    </source>
</evidence>
<comment type="caution">
    <text evidence="2">The sequence shown here is derived from an EMBL/GenBank/DDBJ whole genome shotgun (WGS) entry which is preliminary data.</text>
</comment>
<feature type="transmembrane region" description="Helical" evidence="1">
    <location>
        <begin position="54"/>
        <end position="75"/>
    </location>
</feature>
<dbReference type="Proteomes" id="UP000177785">
    <property type="component" value="Unassembled WGS sequence"/>
</dbReference>
<organism evidence="2 3">
    <name type="scientific">Candidatus Ryanbacteria bacterium RIFCSPHIGHO2_01_FULL_48_27</name>
    <dbReference type="NCBI Taxonomy" id="1802115"/>
    <lineage>
        <taxon>Bacteria</taxon>
        <taxon>Candidatus Ryaniibacteriota</taxon>
    </lineage>
</organism>
<name>A0A1G2G1V6_9BACT</name>
<keyword evidence="1" id="KW-0812">Transmembrane</keyword>
<sequence length="103" mass="11524">MTAASQLLNRLVDYIINPTILLIFAAGLFMFMLGLVEFMWSLRGGEIKNEGKQHMLWGIIGMLIMVSVYGIIALIDETFNLDISNPDVSRIENVTAPANFFGR</sequence>
<dbReference type="AlphaFoldDB" id="A0A1G2G1V6"/>
<feature type="transmembrane region" description="Helical" evidence="1">
    <location>
        <begin position="20"/>
        <end position="42"/>
    </location>
</feature>
<evidence type="ECO:0000313" key="2">
    <source>
        <dbReference type="EMBL" id="OGZ44283.1"/>
    </source>
</evidence>
<dbReference type="STRING" id="1802115.A2756_03225"/>
<gene>
    <name evidence="2" type="ORF">A2756_03225</name>
</gene>
<protein>
    <submittedName>
        <fullName evidence="2">Uncharacterized protein</fullName>
    </submittedName>
</protein>
<evidence type="ECO:0000256" key="1">
    <source>
        <dbReference type="SAM" id="Phobius"/>
    </source>
</evidence>
<keyword evidence="1" id="KW-1133">Transmembrane helix</keyword>
<dbReference type="EMBL" id="MHNL01000022">
    <property type="protein sequence ID" value="OGZ44283.1"/>
    <property type="molecule type" value="Genomic_DNA"/>
</dbReference>
<keyword evidence="1" id="KW-0472">Membrane</keyword>
<accession>A0A1G2G1V6</accession>